<gene>
    <name evidence="2" type="ORF">Vbra_8192</name>
</gene>
<dbReference type="AlphaFoldDB" id="A0A0G4ETU5"/>
<proteinExistence type="predicted"/>
<sequence>MSIDQKLSMSLDDVINAASTANEPTPERSGRAKAKAKGKGGGGRQERRQSAPASGQMEIQGNVQQQQPKKKITTKKNQQQHQQTGGPNTQQGGGVELQPAGRSPRARSGGNGRGNRRGGGGSKSPHGPGGRPGVALKPSKQQQQSQQQGGGRGGGGGGQPGGGGGGGPVMAVIPSPPIRPARPANEGFGGRRVNRMGTIQKGDAHHVQLVPNPASRAVVFIPNMARPPPPHMAPPGPVLRPNPAAVFRPQQPPVIAPPHRHPHPHPEPAFFPPDIQPAPIGPPVLNPRDDSGRGPPGRQVVRLRPKGGRGSGGGGGRGRGGGVGGEMGPNGPVYHEDRSMMPPQGPAGSGFESSQPSRARYDEDLVGGIDSRAGGTPRGPGGGAGGGEGGERARVSPSRASGDLDRRPIEKPSNAPRHYTEDEWEMMTKIKIMAQLDHIPNPMKEQQLQVIDLPAVYLRQQEKEDELLAQRMRHHSQHQHQQHQGQEGDMDMDMQVDGEGVGGQRMDRWQPDQGNYYDEYDRRR</sequence>
<feature type="compositionally biased region" description="Pro residues" evidence="1">
    <location>
        <begin position="267"/>
        <end position="285"/>
    </location>
</feature>
<feature type="compositionally biased region" description="Low complexity" evidence="1">
    <location>
        <begin position="75"/>
        <end position="90"/>
    </location>
</feature>
<dbReference type="InParanoid" id="A0A0G4ETU5"/>
<evidence type="ECO:0000256" key="1">
    <source>
        <dbReference type="SAM" id="MobiDB-lite"/>
    </source>
</evidence>
<evidence type="ECO:0000313" key="3">
    <source>
        <dbReference type="Proteomes" id="UP000041254"/>
    </source>
</evidence>
<dbReference type="EMBL" id="CDMY01000309">
    <property type="protein sequence ID" value="CEM01747.1"/>
    <property type="molecule type" value="Genomic_DNA"/>
</dbReference>
<feature type="compositionally biased region" description="Gly residues" evidence="1">
    <location>
        <begin position="376"/>
        <end position="388"/>
    </location>
</feature>
<feature type="compositionally biased region" description="Gly residues" evidence="1">
    <location>
        <begin position="148"/>
        <end position="168"/>
    </location>
</feature>
<reference evidence="2 3" key="1">
    <citation type="submission" date="2014-11" db="EMBL/GenBank/DDBJ databases">
        <authorList>
            <person name="Zhu J."/>
            <person name="Qi W."/>
            <person name="Song R."/>
        </authorList>
    </citation>
    <scope>NUCLEOTIDE SEQUENCE [LARGE SCALE GENOMIC DNA]</scope>
</reference>
<feature type="region of interest" description="Disordered" evidence="1">
    <location>
        <begin position="471"/>
        <end position="524"/>
    </location>
</feature>
<protein>
    <submittedName>
        <fullName evidence="2">Uncharacterized protein</fullName>
    </submittedName>
</protein>
<feature type="compositionally biased region" description="Gly residues" evidence="1">
    <location>
        <begin position="109"/>
        <end position="132"/>
    </location>
</feature>
<feature type="compositionally biased region" description="Basic residues" evidence="1">
    <location>
        <begin position="471"/>
        <end position="481"/>
    </location>
</feature>
<name>A0A0G4ETU5_VITBC</name>
<accession>A0A0G4ETU5</accession>
<feature type="compositionally biased region" description="Gly residues" evidence="1">
    <location>
        <begin position="308"/>
        <end position="328"/>
    </location>
</feature>
<feature type="region of interest" description="Disordered" evidence="1">
    <location>
        <begin position="15"/>
        <end position="193"/>
    </location>
</feature>
<dbReference type="OMA" id="EDEWEMM"/>
<keyword evidence="3" id="KW-1185">Reference proteome</keyword>
<dbReference type="VEuPathDB" id="CryptoDB:Vbra_8192"/>
<feature type="compositionally biased region" description="Low complexity" evidence="1">
    <location>
        <begin position="99"/>
        <end position="108"/>
    </location>
</feature>
<dbReference type="Proteomes" id="UP000041254">
    <property type="component" value="Unassembled WGS sequence"/>
</dbReference>
<feature type="region of interest" description="Disordered" evidence="1">
    <location>
        <begin position="259"/>
        <end position="422"/>
    </location>
</feature>
<evidence type="ECO:0000313" key="2">
    <source>
        <dbReference type="EMBL" id="CEM01747.1"/>
    </source>
</evidence>
<organism evidence="2 3">
    <name type="scientific">Vitrella brassicaformis (strain CCMP3155)</name>
    <dbReference type="NCBI Taxonomy" id="1169540"/>
    <lineage>
        <taxon>Eukaryota</taxon>
        <taxon>Sar</taxon>
        <taxon>Alveolata</taxon>
        <taxon>Colpodellida</taxon>
        <taxon>Vitrellaceae</taxon>
        <taxon>Vitrella</taxon>
    </lineage>
</organism>